<reference evidence="2 3" key="1">
    <citation type="journal article" date="2018" name="Genome Biol. Evol.">
        <title>Multiple Roots of Fruiting Body Formation in Amoebozoa.</title>
        <authorList>
            <person name="Hillmann F."/>
            <person name="Forbes G."/>
            <person name="Novohradska S."/>
            <person name="Ferling I."/>
            <person name="Riege K."/>
            <person name="Groth M."/>
            <person name="Westermann M."/>
            <person name="Marz M."/>
            <person name="Spaller T."/>
            <person name="Winckler T."/>
            <person name="Schaap P."/>
            <person name="Glockner G."/>
        </authorList>
    </citation>
    <scope>NUCLEOTIDE SEQUENCE [LARGE SCALE GENOMIC DNA]</scope>
    <source>
        <strain evidence="2 3">Jena</strain>
    </source>
</reference>
<dbReference type="InParanoid" id="A0A2P6N1C6"/>
<accession>A0A2P6N1C6</accession>
<proteinExistence type="predicted"/>
<feature type="region of interest" description="Disordered" evidence="1">
    <location>
        <begin position="1"/>
        <end position="23"/>
    </location>
</feature>
<feature type="compositionally biased region" description="Pro residues" evidence="1">
    <location>
        <begin position="7"/>
        <end position="18"/>
    </location>
</feature>
<evidence type="ECO:0000313" key="3">
    <source>
        <dbReference type="Proteomes" id="UP000241769"/>
    </source>
</evidence>
<comment type="caution">
    <text evidence="2">The sequence shown here is derived from an EMBL/GenBank/DDBJ whole genome shotgun (WGS) entry which is preliminary data.</text>
</comment>
<dbReference type="Proteomes" id="UP000241769">
    <property type="component" value="Unassembled WGS sequence"/>
</dbReference>
<protein>
    <submittedName>
        <fullName evidence="2">Uncharacterized protein</fullName>
    </submittedName>
</protein>
<name>A0A2P6N1C6_9EUKA</name>
<evidence type="ECO:0000313" key="2">
    <source>
        <dbReference type="EMBL" id="PRP77731.1"/>
    </source>
</evidence>
<organism evidence="2 3">
    <name type="scientific">Planoprotostelium fungivorum</name>
    <dbReference type="NCBI Taxonomy" id="1890364"/>
    <lineage>
        <taxon>Eukaryota</taxon>
        <taxon>Amoebozoa</taxon>
        <taxon>Evosea</taxon>
        <taxon>Variosea</taxon>
        <taxon>Cavosteliida</taxon>
        <taxon>Cavosteliaceae</taxon>
        <taxon>Planoprotostelium</taxon>
    </lineage>
</organism>
<dbReference type="EMBL" id="MDYQ01000257">
    <property type="protein sequence ID" value="PRP77731.1"/>
    <property type="molecule type" value="Genomic_DNA"/>
</dbReference>
<sequence>MQLRYIPKPPFRPAPSRPTEPKPNQYSLKTFATCLQILSARASGLGCFSNIFVFGFRICEPAPYNCFNFRDLGHAQSQRMPYTANHPNRAALLNLVQQHRQNGYNSAFRGKASTRILSDTTVEDDEIDSWYADAQAANAQPPPNNLDELWVDLRDAIVPSVQTTPAVRPRNKSAWSGEGVGDDDPIAIRRQPTVDKILAAVEAHHAVLFDSPPYSGKTGLASKLMRAIEERGDCVFKRSWVKYAASTLSDLAHQWAVWRVEIERMPMGSYVIFDETQVMYQLAAHSDFWAWMKDQQGSDGQYRVIAWQNGQLRRKIPHLGRLQLKDIRLTREEASDLLHNFNKRGELTVDIDQGEHFMD</sequence>
<feature type="region of interest" description="Disordered" evidence="1">
    <location>
        <begin position="163"/>
        <end position="186"/>
    </location>
</feature>
<evidence type="ECO:0000256" key="1">
    <source>
        <dbReference type="SAM" id="MobiDB-lite"/>
    </source>
</evidence>
<gene>
    <name evidence="2" type="ORF">PROFUN_00592</name>
</gene>
<keyword evidence="3" id="KW-1185">Reference proteome</keyword>
<dbReference type="AlphaFoldDB" id="A0A2P6N1C6"/>